<dbReference type="PROSITE" id="PS60002">
    <property type="entry name" value="PHOSPHOKETOLASE_1"/>
    <property type="match status" value="1"/>
</dbReference>
<dbReference type="AlphaFoldDB" id="A0A1F8F3Y8"/>
<feature type="domain" description="Xylulose 5-phosphate/Fructose 6-phosphate phosphoketolase N-terminal" evidence="6">
    <location>
        <begin position="2"/>
        <end position="357"/>
    </location>
</feature>
<dbReference type="GO" id="GO:0016832">
    <property type="term" value="F:aldehyde-lyase activity"/>
    <property type="evidence" value="ECO:0007669"/>
    <property type="project" value="InterPro"/>
</dbReference>
<dbReference type="PROSITE" id="PS60003">
    <property type="entry name" value="PHOSPHOKETOLASE_2"/>
    <property type="match status" value="1"/>
</dbReference>
<dbReference type="Pfam" id="PF03894">
    <property type="entry name" value="XFP"/>
    <property type="match status" value="1"/>
</dbReference>
<dbReference type="SUPFAM" id="SSF52518">
    <property type="entry name" value="Thiamin diphosphate-binding fold (THDP-binding)"/>
    <property type="match status" value="2"/>
</dbReference>
<evidence type="ECO:0000256" key="1">
    <source>
        <dbReference type="ARBA" id="ARBA00001964"/>
    </source>
</evidence>
<keyword evidence="3" id="KW-0786">Thiamine pyrophosphate</keyword>
<dbReference type="PIRSF" id="PIRSF017245">
    <property type="entry name" value="Phosphoketolase"/>
    <property type="match status" value="1"/>
</dbReference>
<dbReference type="InterPro" id="IPR019789">
    <property type="entry name" value="Xul5P/Fru6P_PKetolase_ThDP_BS"/>
</dbReference>
<name>A0A1F8F3Y8_9BACT</name>
<organism evidence="7 8">
    <name type="scientific">Candidatus Yanofskybacteria bacterium RIFCSPHIGHO2_01_FULL_45_42</name>
    <dbReference type="NCBI Taxonomy" id="1802671"/>
    <lineage>
        <taxon>Bacteria</taxon>
        <taxon>Candidatus Yanofskyibacteriota</taxon>
    </lineage>
</organism>
<dbReference type="InterPro" id="IPR018969">
    <property type="entry name" value="Xul5P/Fru6P_PKetolase_C"/>
</dbReference>
<gene>
    <name evidence="7" type="ORF">A2750_00135</name>
</gene>
<sequence length="779" mass="86822">MNEDVEKIKKYVRAANYITAAQIYLKDNFLLERKLSFDDIKPRLLGHWGTCPGINFIYANLNYLVTKHRLDMMFVLGPGHGFPALQANLFMEGTLGKFYPNASQNEAGLGYVCKNFSWPGGFPSHSNPGTPGVILEGGELGYALSTSYGAVLDNPDLIVACMIGDGEAETGPTATAWHLNKFINPASSGAVLPILHLNGYKISGPTILGRMSNRELKALFTGYGYKPYIVEGKNVYEKMPAALEECYQLIKTIQSNARGGDTPSLLPMPMIILKTPKGWTGIKKLNGKKIEDNFASHQVVAPNAKTERAELRAVEKWLRSYKIEELFDKDGGLATDVRELIPEPGYCLGENKHTLGGPVSKDLVLPPAEKFAEDASQPGIIGSSSMRRSGLYLKEVFQLNAENKNFRLMSPDETYSNKLDAIFETTSRAFMLPVKEWDKDLSPNGRVMEMLSEHSLQGLMQGYVLTGRHAVFASYEAFIPIVTSMVDQYAKFLSQAREVTWRGAVPSLNYILTSSGWRQEHNGFSHQNPGFINDMLQRQGNFTKVYMPPDGNSALAVLKKCLESKNGINVIVAGKTLEPRWLTPELSQKELQQGLMVWDFASDAEPDVVVSAAGDYMTKEALAAIDTVKKDAPEIKIRFVNIMELSSLGIGAGKRQDIDFDNYFTSDKPVIFNFHGYPDTLKQNLFHHCHGHQRFFVHGYIENGSTTTPFDMQVRNKTSRYHLAMEIVASAAEKNVIGSEKSKALIERYDGVLKKHAEYIKQNGLDMPEIENWTFSLKK</sequence>
<dbReference type="NCBIfam" id="NF003616">
    <property type="entry name" value="PRK05261.1-1"/>
    <property type="match status" value="1"/>
</dbReference>
<dbReference type="PANTHER" id="PTHR31273">
    <property type="entry name" value="PHOSPHOKETOLASE-RELATED"/>
    <property type="match status" value="1"/>
</dbReference>
<dbReference type="InterPro" id="IPR009014">
    <property type="entry name" value="Transketo_C/PFOR_II"/>
</dbReference>
<dbReference type="Gene3D" id="3.40.50.920">
    <property type="match status" value="1"/>
</dbReference>
<dbReference type="Pfam" id="PF09363">
    <property type="entry name" value="XFP_C"/>
    <property type="match status" value="1"/>
</dbReference>
<evidence type="ECO:0000259" key="6">
    <source>
        <dbReference type="Pfam" id="PF09364"/>
    </source>
</evidence>
<dbReference type="PANTHER" id="PTHR31273:SF0">
    <property type="entry name" value="PHOSPHOKETOLASE-RELATED"/>
    <property type="match status" value="1"/>
</dbReference>
<dbReference type="InterPro" id="IPR029061">
    <property type="entry name" value="THDP-binding"/>
</dbReference>
<evidence type="ECO:0000256" key="4">
    <source>
        <dbReference type="ARBA" id="ARBA00023239"/>
    </source>
</evidence>
<dbReference type="NCBIfam" id="NF003619">
    <property type="entry name" value="PRK05261.1-4"/>
    <property type="match status" value="1"/>
</dbReference>
<dbReference type="EMBL" id="MGJL01000017">
    <property type="protein sequence ID" value="OGN07847.1"/>
    <property type="molecule type" value="Genomic_DNA"/>
</dbReference>
<comment type="caution">
    <text evidence="7">The sequence shown here is derived from an EMBL/GenBank/DDBJ whole genome shotgun (WGS) entry which is preliminary data.</text>
</comment>
<evidence type="ECO:0000259" key="5">
    <source>
        <dbReference type="Pfam" id="PF09363"/>
    </source>
</evidence>
<dbReference type="InterPro" id="IPR018970">
    <property type="entry name" value="Xul5P/Fru6P_PKetolase_N"/>
</dbReference>
<dbReference type="InterPro" id="IPR019790">
    <property type="entry name" value="Xul5P/Fru6P_PKetolase_CS"/>
</dbReference>
<evidence type="ECO:0000313" key="8">
    <source>
        <dbReference type="Proteomes" id="UP000178023"/>
    </source>
</evidence>
<comment type="similarity">
    <text evidence="2">Belongs to the XFP family.</text>
</comment>
<dbReference type="GO" id="GO:0005975">
    <property type="term" value="P:carbohydrate metabolic process"/>
    <property type="evidence" value="ECO:0007669"/>
    <property type="project" value="InterPro"/>
</dbReference>
<proteinExistence type="inferred from homology"/>
<dbReference type="Gene3D" id="3.40.50.970">
    <property type="match status" value="2"/>
</dbReference>
<feature type="domain" description="Xylulose 5-phosphate/Fructose 6-phosphate phosphoketolase C-terminal" evidence="5">
    <location>
        <begin position="575"/>
        <end position="774"/>
    </location>
</feature>
<dbReference type="Pfam" id="PF09364">
    <property type="entry name" value="XFP_N"/>
    <property type="match status" value="1"/>
</dbReference>
<accession>A0A1F8F3Y8</accession>
<protein>
    <submittedName>
        <fullName evidence="7">Phosphoketolase</fullName>
    </submittedName>
</protein>
<keyword evidence="4" id="KW-0456">Lyase</keyword>
<evidence type="ECO:0000256" key="2">
    <source>
        <dbReference type="ARBA" id="ARBA00005623"/>
    </source>
</evidence>
<evidence type="ECO:0000313" key="7">
    <source>
        <dbReference type="EMBL" id="OGN07847.1"/>
    </source>
</evidence>
<dbReference type="InterPro" id="IPR005593">
    <property type="entry name" value="Xul5P/Fru6P_PKetolase"/>
</dbReference>
<dbReference type="Proteomes" id="UP000178023">
    <property type="component" value="Unassembled WGS sequence"/>
</dbReference>
<reference evidence="7 8" key="1">
    <citation type="journal article" date="2016" name="Nat. Commun.">
        <title>Thousands of microbial genomes shed light on interconnected biogeochemical processes in an aquifer system.</title>
        <authorList>
            <person name="Anantharaman K."/>
            <person name="Brown C.T."/>
            <person name="Hug L.A."/>
            <person name="Sharon I."/>
            <person name="Castelle C.J."/>
            <person name="Probst A.J."/>
            <person name="Thomas B.C."/>
            <person name="Singh A."/>
            <person name="Wilkins M.J."/>
            <person name="Karaoz U."/>
            <person name="Brodie E.L."/>
            <person name="Williams K.H."/>
            <person name="Hubbard S.S."/>
            <person name="Banfield J.F."/>
        </authorList>
    </citation>
    <scope>NUCLEOTIDE SEQUENCE [LARGE SCALE GENOMIC DNA]</scope>
</reference>
<comment type="cofactor">
    <cofactor evidence="1">
        <name>thiamine diphosphate</name>
        <dbReference type="ChEBI" id="CHEBI:58937"/>
    </cofactor>
</comment>
<evidence type="ECO:0000256" key="3">
    <source>
        <dbReference type="ARBA" id="ARBA00023052"/>
    </source>
</evidence>